<accession>A0A511MFI8</accession>
<dbReference type="PANTHER" id="PTHR11999:SF70">
    <property type="entry name" value="MIP05841P"/>
    <property type="match status" value="1"/>
</dbReference>
<dbReference type="EMBL" id="BJXA01000022">
    <property type="protein sequence ID" value="GEM39181.1"/>
    <property type="molecule type" value="Genomic_DNA"/>
</dbReference>
<sequence length="527" mass="56483">MTLKPRNGVFGGRAGWAAAVDRRQSRRVSATASADHLGRLAIYKGGRRAVRWGMADPWKEQNVAAHALALVHEAAGPYLDSLPERPVHDATQDPLIDDLGGPLPEDGDGALAAIERLLAVGTQASVHSAGPRFFHLVVGGATPAALAGDWITALLDQNSGLWVTSPLASRTETVVLGWLKDLFGLPQDFGAVLTPSATFANLTGLAAARYWWADRHGVDVVAQGLAGLPQLPVFTSGLVHASTRKALQILGCGRDTLRTFVRDDAGRIDLAALEQALIELDGAPAVIVGNLGEVNTGDSDPIDDLADLAEQYGSWLHVDGAFGLFATVSPRTAHLARGVERADSITADGHKWLNVPQESGFSFVKDNTVLGKTFGGWGAAYLPTLDDEQVSYNMHGPESSRRARAFPIWATLRAYGRAGYRDMVERHLDVAAHLGRVVDEAADFELLAPVQLCVTCFRYRPPGVPEGELNALNARLGAAILDDGRVYVGTTTYRGMTALRPTFVNWRITEPEADLLIQVIREIGPGL</sequence>
<name>A0A511MFI8_9NOCA</name>
<evidence type="ECO:0000256" key="5">
    <source>
        <dbReference type="ARBA" id="ARBA00023239"/>
    </source>
</evidence>
<proteinExistence type="inferred from homology"/>
<dbReference type="Gene3D" id="3.40.640.10">
    <property type="entry name" value="Type I PLP-dependent aspartate aminotransferase-like (Major domain)"/>
    <property type="match status" value="1"/>
</dbReference>
<evidence type="ECO:0000256" key="3">
    <source>
        <dbReference type="ARBA" id="ARBA00022793"/>
    </source>
</evidence>
<reference evidence="8 9" key="1">
    <citation type="submission" date="2019-07" db="EMBL/GenBank/DDBJ databases">
        <title>Whole genome shotgun sequence of Nocardia ninae NBRC 108245.</title>
        <authorList>
            <person name="Hosoyama A."/>
            <person name="Uohara A."/>
            <person name="Ohji S."/>
            <person name="Ichikawa N."/>
        </authorList>
    </citation>
    <scope>NUCLEOTIDE SEQUENCE [LARGE SCALE GENOMIC DNA]</scope>
    <source>
        <strain evidence="8 9">NBRC 108245</strain>
    </source>
</reference>
<keyword evidence="4 6" id="KW-0663">Pyridoxal phosphate</keyword>
<dbReference type="InterPro" id="IPR015421">
    <property type="entry name" value="PyrdxlP-dep_Trfase_major"/>
</dbReference>
<dbReference type="AlphaFoldDB" id="A0A511MFI8"/>
<dbReference type="Pfam" id="PF00282">
    <property type="entry name" value="Pyridoxal_deC"/>
    <property type="match status" value="1"/>
</dbReference>
<dbReference type="InterPro" id="IPR015424">
    <property type="entry name" value="PyrdxlP-dep_Trfase"/>
</dbReference>
<protein>
    <submittedName>
        <fullName evidence="8">Aspartate aminotransferase family protein</fullName>
    </submittedName>
</protein>
<dbReference type="GO" id="GO:0004058">
    <property type="term" value="F:aromatic-L-amino-acid decarboxylase activity"/>
    <property type="evidence" value="ECO:0007669"/>
    <property type="project" value="UniProtKB-ARBA"/>
</dbReference>
<comment type="caution">
    <text evidence="8">The sequence shown here is derived from an EMBL/GenBank/DDBJ whole genome shotgun (WGS) entry which is preliminary data.</text>
</comment>
<evidence type="ECO:0000256" key="6">
    <source>
        <dbReference type="PIRSR" id="PIRSR602129-50"/>
    </source>
</evidence>
<evidence type="ECO:0000256" key="1">
    <source>
        <dbReference type="ARBA" id="ARBA00001933"/>
    </source>
</evidence>
<dbReference type="GO" id="GO:0006520">
    <property type="term" value="P:amino acid metabolic process"/>
    <property type="evidence" value="ECO:0007669"/>
    <property type="project" value="InterPro"/>
</dbReference>
<dbReference type="Proteomes" id="UP000321424">
    <property type="component" value="Unassembled WGS sequence"/>
</dbReference>
<dbReference type="PANTHER" id="PTHR11999">
    <property type="entry name" value="GROUP II PYRIDOXAL-5-PHOSPHATE DECARBOXYLASE"/>
    <property type="match status" value="1"/>
</dbReference>
<dbReference type="InterPro" id="IPR010977">
    <property type="entry name" value="Aromatic_deC"/>
</dbReference>
<evidence type="ECO:0000313" key="8">
    <source>
        <dbReference type="EMBL" id="GEM39181.1"/>
    </source>
</evidence>
<gene>
    <name evidence="8" type="ORF">NN4_37000</name>
</gene>
<dbReference type="GO" id="GO:0030170">
    <property type="term" value="F:pyridoxal phosphate binding"/>
    <property type="evidence" value="ECO:0007669"/>
    <property type="project" value="InterPro"/>
</dbReference>
<dbReference type="Gene3D" id="3.90.1150.10">
    <property type="entry name" value="Aspartate Aminotransferase, domain 1"/>
    <property type="match status" value="1"/>
</dbReference>
<dbReference type="PRINTS" id="PR00800">
    <property type="entry name" value="YHDCRBOXLASE"/>
</dbReference>
<keyword evidence="8" id="KW-0032">Aminotransferase</keyword>
<organism evidence="8 9">
    <name type="scientific">Nocardia ninae NBRC 108245</name>
    <dbReference type="NCBI Taxonomy" id="1210091"/>
    <lineage>
        <taxon>Bacteria</taxon>
        <taxon>Bacillati</taxon>
        <taxon>Actinomycetota</taxon>
        <taxon>Actinomycetes</taxon>
        <taxon>Mycobacteriales</taxon>
        <taxon>Nocardiaceae</taxon>
        <taxon>Nocardia</taxon>
    </lineage>
</organism>
<evidence type="ECO:0000256" key="7">
    <source>
        <dbReference type="RuleBase" id="RU000382"/>
    </source>
</evidence>
<evidence type="ECO:0000313" key="9">
    <source>
        <dbReference type="Proteomes" id="UP000321424"/>
    </source>
</evidence>
<keyword evidence="9" id="KW-1185">Reference proteome</keyword>
<dbReference type="GO" id="GO:0019752">
    <property type="term" value="P:carboxylic acid metabolic process"/>
    <property type="evidence" value="ECO:0007669"/>
    <property type="project" value="InterPro"/>
</dbReference>
<dbReference type="InterPro" id="IPR002129">
    <property type="entry name" value="PyrdxlP-dep_de-COase"/>
</dbReference>
<comment type="similarity">
    <text evidence="2 7">Belongs to the group II decarboxylase family.</text>
</comment>
<keyword evidence="3" id="KW-0210">Decarboxylase</keyword>
<evidence type="ECO:0000256" key="4">
    <source>
        <dbReference type="ARBA" id="ARBA00022898"/>
    </source>
</evidence>
<dbReference type="InterPro" id="IPR015422">
    <property type="entry name" value="PyrdxlP-dep_Trfase_small"/>
</dbReference>
<feature type="modified residue" description="N6-(pyridoxal phosphate)lysine" evidence="6">
    <location>
        <position position="351"/>
    </location>
</feature>
<keyword evidence="5 7" id="KW-0456">Lyase</keyword>
<keyword evidence="8" id="KW-0808">Transferase</keyword>
<comment type="cofactor">
    <cofactor evidence="1 6 7">
        <name>pyridoxal 5'-phosphate</name>
        <dbReference type="ChEBI" id="CHEBI:597326"/>
    </cofactor>
</comment>
<evidence type="ECO:0000256" key="2">
    <source>
        <dbReference type="ARBA" id="ARBA00009533"/>
    </source>
</evidence>
<dbReference type="GO" id="GO:0008483">
    <property type="term" value="F:transaminase activity"/>
    <property type="evidence" value="ECO:0007669"/>
    <property type="project" value="UniProtKB-KW"/>
</dbReference>
<dbReference type="SUPFAM" id="SSF53383">
    <property type="entry name" value="PLP-dependent transferases"/>
    <property type="match status" value="1"/>
</dbReference>